<sequence>MNCPERDLQREVGVALLWRQWLPCGAEFCQAVFISELCASPPRSRSTKPPPPYPPSTATQVSHNLTG</sequence>
<name>A0A5B7CLU1_PORTR</name>
<gene>
    <name evidence="2" type="ORF">E2C01_003224</name>
</gene>
<evidence type="ECO:0000256" key="1">
    <source>
        <dbReference type="SAM" id="MobiDB-lite"/>
    </source>
</evidence>
<reference evidence="2 3" key="1">
    <citation type="submission" date="2019-05" db="EMBL/GenBank/DDBJ databases">
        <title>Another draft genome of Portunus trituberculatus and its Hox gene families provides insights of decapod evolution.</title>
        <authorList>
            <person name="Jeong J.-H."/>
            <person name="Song I."/>
            <person name="Kim S."/>
            <person name="Choi T."/>
            <person name="Kim D."/>
            <person name="Ryu S."/>
            <person name="Kim W."/>
        </authorList>
    </citation>
    <scope>NUCLEOTIDE SEQUENCE [LARGE SCALE GENOMIC DNA]</scope>
    <source>
        <tissue evidence="2">Muscle</tissue>
    </source>
</reference>
<feature type="compositionally biased region" description="Polar residues" evidence="1">
    <location>
        <begin position="58"/>
        <end position="67"/>
    </location>
</feature>
<feature type="region of interest" description="Disordered" evidence="1">
    <location>
        <begin position="41"/>
        <end position="67"/>
    </location>
</feature>
<evidence type="ECO:0000313" key="2">
    <source>
        <dbReference type="EMBL" id="MPC10587.1"/>
    </source>
</evidence>
<proteinExistence type="predicted"/>
<dbReference type="Proteomes" id="UP000324222">
    <property type="component" value="Unassembled WGS sequence"/>
</dbReference>
<evidence type="ECO:0000313" key="3">
    <source>
        <dbReference type="Proteomes" id="UP000324222"/>
    </source>
</evidence>
<keyword evidence="3" id="KW-1185">Reference proteome</keyword>
<organism evidence="2 3">
    <name type="scientific">Portunus trituberculatus</name>
    <name type="common">Swimming crab</name>
    <name type="synonym">Neptunus trituberculatus</name>
    <dbReference type="NCBI Taxonomy" id="210409"/>
    <lineage>
        <taxon>Eukaryota</taxon>
        <taxon>Metazoa</taxon>
        <taxon>Ecdysozoa</taxon>
        <taxon>Arthropoda</taxon>
        <taxon>Crustacea</taxon>
        <taxon>Multicrustacea</taxon>
        <taxon>Malacostraca</taxon>
        <taxon>Eumalacostraca</taxon>
        <taxon>Eucarida</taxon>
        <taxon>Decapoda</taxon>
        <taxon>Pleocyemata</taxon>
        <taxon>Brachyura</taxon>
        <taxon>Eubrachyura</taxon>
        <taxon>Portunoidea</taxon>
        <taxon>Portunidae</taxon>
        <taxon>Portuninae</taxon>
        <taxon>Portunus</taxon>
    </lineage>
</organism>
<comment type="caution">
    <text evidence="2">The sequence shown here is derived from an EMBL/GenBank/DDBJ whole genome shotgun (WGS) entry which is preliminary data.</text>
</comment>
<accession>A0A5B7CLU1</accession>
<protein>
    <submittedName>
        <fullName evidence="2">Uncharacterized protein</fullName>
    </submittedName>
</protein>
<dbReference type="EMBL" id="VSRR010000123">
    <property type="protein sequence ID" value="MPC10587.1"/>
    <property type="molecule type" value="Genomic_DNA"/>
</dbReference>
<dbReference type="AlphaFoldDB" id="A0A5B7CLU1"/>